<proteinExistence type="predicted"/>
<feature type="non-terminal residue" evidence="1">
    <location>
        <position position="1"/>
    </location>
</feature>
<dbReference type="Proteomes" id="UP000676336">
    <property type="component" value="Unassembled WGS sequence"/>
</dbReference>
<comment type="caution">
    <text evidence="1">The sequence shown here is derived from an EMBL/GenBank/DDBJ whole genome shotgun (WGS) entry which is preliminary data.</text>
</comment>
<dbReference type="Gene3D" id="3.40.50.1820">
    <property type="entry name" value="alpha/beta hydrolase"/>
    <property type="match status" value="1"/>
</dbReference>
<evidence type="ECO:0000313" key="2">
    <source>
        <dbReference type="Proteomes" id="UP000676336"/>
    </source>
</evidence>
<dbReference type="AlphaFoldDB" id="A0A8S3HJL3"/>
<accession>A0A8S3HJL3</accession>
<gene>
    <name evidence="1" type="ORF">SMN809_LOCUS69103</name>
</gene>
<dbReference type="SUPFAM" id="SSF53474">
    <property type="entry name" value="alpha/beta-Hydrolases"/>
    <property type="match status" value="1"/>
</dbReference>
<sequence length="87" mass="9907">SLYSLQDALLYQPSEPDTSRLIVQTPDYFHMPYEILTIPTSDNEKLHGYLIKQMQNGDDCPTLVFFHGNAGNIGHRYEGNLMTLKSC</sequence>
<dbReference type="InterPro" id="IPR029058">
    <property type="entry name" value="AB_hydrolase_fold"/>
</dbReference>
<organism evidence="1 2">
    <name type="scientific">Rotaria magnacalcarata</name>
    <dbReference type="NCBI Taxonomy" id="392030"/>
    <lineage>
        <taxon>Eukaryota</taxon>
        <taxon>Metazoa</taxon>
        <taxon>Spiralia</taxon>
        <taxon>Gnathifera</taxon>
        <taxon>Rotifera</taxon>
        <taxon>Eurotatoria</taxon>
        <taxon>Bdelloidea</taxon>
        <taxon>Philodinida</taxon>
        <taxon>Philodinidae</taxon>
        <taxon>Rotaria</taxon>
    </lineage>
</organism>
<dbReference type="EMBL" id="CAJOBI010318740">
    <property type="protein sequence ID" value="CAF5181530.1"/>
    <property type="molecule type" value="Genomic_DNA"/>
</dbReference>
<evidence type="ECO:0000313" key="1">
    <source>
        <dbReference type="EMBL" id="CAF5181530.1"/>
    </source>
</evidence>
<protein>
    <submittedName>
        <fullName evidence="1">Uncharacterized protein</fullName>
    </submittedName>
</protein>
<reference evidence="1" key="1">
    <citation type="submission" date="2021-02" db="EMBL/GenBank/DDBJ databases">
        <authorList>
            <person name="Nowell W R."/>
        </authorList>
    </citation>
    <scope>NUCLEOTIDE SEQUENCE</scope>
</reference>
<name>A0A8S3HJL3_9BILA</name>